<feature type="binding site" evidence="9">
    <location>
        <position position="286"/>
    </location>
    <ligand>
        <name>substrate</name>
    </ligand>
</feature>
<accession>A0A1R1E956</accession>
<feature type="binding site" evidence="9">
    <location>
        <position position="287"/>
    </location>
    <ligand>
        <name>substrate</name>
    </ligand>
</feature>
<sequence length="304" mass="35089">MEKAMKSLFLTLAKNRAANRWAKRYGLRLGARRFVAGESIEHAIDAVRKLNASGRMATLDYLGEFTSSEEEVRETADMCLKTLDAIHRSKVQANLSLKLTSLGLDLSPDLCFELMRRILARAQSYRLFVRIDMEDHAHCQPAIDMLKKLRGGYDNVGIVIQSYLYRSEEDVKELGAQGVNLRLVKGAYKEPASVAYPRKEDVDDNLIRLIKLHLRSGSYTAIASHDERILSEAKRFIEEEGIPRSRFEFQMLYGICEELQLKLVEEGYRFRVYVPFGVDWFGYFMRRLAERPANVWFVLKNTFK</sequence>
<evidence type="ECO:0000256" key="3">
    <source>
        <dbReference type="ARBA" id="ARBA00022630"/>
    </source>
</evidence>
<keyword evidence="13" id="KW-1185">Reference proteome</keyword>
<dbReference type="PANTHER" id="PTHR13914:SF0">
    <property type="entry name" value="PROLINE DEHYDROGENASE 1, MITOCHONDRIAL"/>
    <property type="match status" value="1"/>
</dbReference>
<dbReference type="GO" id="GO:0010133">
    <property type="term" value="P:L-proline catabolic process to L-glutamate"/>
    <property type="evidence" value="ECO:0007669"/>
    <property type="project" value="UniProtKB-UniPathway"/>
</dbReference>
<dbReference type="GO" id="GO:0000166">
    <property type="term" value="F:nucleotide binding"/>
    <property type="evidence" value="ECO:0007669"/>
    <property type="project" value="UniProtKB-KW"/>
</dbReference>
<keyword evidence="3" id="KW-0285">Flavoprotein</keyword>
<dbReference type="Proteomes" id="UP000187172">
    <property type="component" value="Unassembled WGS sequence"/>
</dbReference>
<feature type="binding site" evidence="10">
    <location>
        <position position="161"/>
    </location>
    <ligand>
        <name>FAD</name>
        <dbReference type="ChEBI" id="CHEBI:57692"/>
    </ligand>
</feature>
<evidence type="ECO:0000256" key="1">
    <source>
        <dbReference type="ARBA" id="ARBA00004739"/>
    </source>
</evidence>
<feature type="binding site" evidence="10">
    <location>
        <begin position="185"/>
        <end position="187"/>
    </location>
    <ligand>
        <name>FAD</name>
        <dbReference type="ChEBI" id="CHEBI:57692"/>
    </ligand>
</feature>
<gene>
    <name evidence="12" type="ORF">BK138_31715</name>
</gene>
<keyword evidence="4 10" id="KW-0547">Nucleotide-binding</keyword>
<dbReference type="RefSeq" id="WP_076176165.1">
    <property type="nucleotide sequence ID" value="NZ_MRTP01000017.1"/>
</dbReference>
<evidence type="ECO:0000256" key="9">
    <source>
        <dbReference type="PIRSR" id="PIRSR000196-1"/>
    </source>
</evidence>
<evidence type="ECO:0000256" key="2">
    <source>
        <dbReference type="ARBA" id="ARBA00012695"/>
    </source>
</evidence>
<evidence type="ECO:0000313" key="12">
    <source>
        <dbReference type="EMBL" id="OMF48343.1"/>
    </source>
</evidence>
<name>A0A1R1E956_9BACL</name>
<feature type="binding site" evidence="10">
    <location>
        <begin position="224"/>
        <end position="225"/>
    </location>
    <ligand>
        <name>FAD</name>
        <dbReference type="ChEBI" id="CHEBI:57692"/>
    </ligand>
</feature>
<dbReference type="InterPro" id="IPR002872">
    <property type="entry name" value="Proline_DH_dom"/>
</dbReference>
<feature type="binding site" evidence="10">
    <location>
        <position position="199"/>
    </location>
    <ligand>
        <name>FAD</name>
        <dbReference type="ChEBI" id="CHEBI:57692"/>
    </ligand>
</feature>
<evidence type="ECO:0000256" key="6">
    <source>
        <dbReference type="ARBA" id="ARBA00023002"/>
    </source>
</evidence>
<dbReference type="Pfam" id="PF01619">
    <property type="entry name" value="Pro_dh"/>
    <property type="match status" value="1"/>
</dbReference>
<dbReference type="EC" id="1.5.5.2" evidence="2"/>
<evidence type="ECO:0000256" key="7">
    <source>
        <dbReference type="ARBA" id="ARBA00023062"/>
    </source>
</evidence>
<feature type="binding site" evidence="10">
    <location>
        <position position="133"/>
    </location>
    <ligand>
        <name>FAD</name>
        <dbReference type="ChEBI" id="CHEBI:57692"/>
    </ligand>
</feature>
<feature type="binding site" evidence="9">
    <location>
        <position position="98"/>
    </location>
    <ligand>
        <name>substrate</name>
    </ligand>
</feature>
<evidence type="ECO:0000259" key="11">
    <source>
        <dbReference type="Pfam" id="PF01619"/>
    </source>
</evidence>
<evidence type="ECO:0000256" key="4">
    <source>
        <dbReference type="ARBA" id="ARBA00022741"/>
    </source>
</evidence>
<evidence type="ECO:0000256" key="8">
    <source>
        <dbReference type="ARBA" id="ARBA00048779"/>
    </source>
</evidence>
<organism evidence="12 13">
    <name type="scientific">Paenibacillus rhizosphaerae</name>
    <dbReference type="NCBI Taxonomy" id="297318"/>
    <lineage>
        <taxon>Bacteria</taxon>
        <taxon>Bacillati</taxon>
        <taxon>Bacillota</taxon>
        <taxon>Bacilli</taxon>
        <taxon>Bacillales</taxon>
        <taxon>Paenibacillaceae</taxon>
        <taxon>Paenibacillus</taxon>
    </lineage>
</organism>
<comment type="caution">
    <text evidence="12">The sequence shown here is derived from an EMBL/GenBank/DDBJ whole genome shotgun (WGS) entry which is preliminary data.</text>
</comment>
<dbReference type="Gene3D" id="3.20.20.220">
    <property type="match status" value="1"/>
</dbReference>
<dbReference type="UniPathway" id="UPA00261">
    <property type="reaction ID" value="UER00373"/>
</dbReference>
<protein>
    <recommendedName>
        <fullName evidence="2">proline dehydrogenase</fullName>
        <ecNumber evidence="2">1.5.5.2</ecNumber>
    </recommendedName>
</protein>
<dbReference type="InterPro" id="IPR029041">
    <property type="entry name" value="FAD-linked_oxidoreductase-like"/>
</dbReference>
<keyword evidence="7" id="KW-0642">Proline metabolism</keyword>
<evidence type="ECO:0000256" key="10">
    <source>
        <dbReference type="PIRSR" id="PIRSR000196-2"/>
    </source>
</evidence>
<keyword evidence="6" id="KW-0560">Oxidoreductase</keyword>
<dbReference type="InterPro" id="IPR015659">
    <property type="entry name" value="Proline_oxidase"/>
</dbReference>
<dbReference type="PIRSF" id="PIRSF000196">
    <property type="entry name" value="Pro_dehydrog"/>
    <property type="match status" value="1"/>
</dbReference>
<reference evidence="12 13" key="1">
    <citation type="submission" date="2016-11" db="EMBL/GenBank/DDBJ databases">
        <title>Paenibacillus species isolates.</title>
        <authorList>
            <person name="Beno S.M."/>
        </authorList>
    </citation>
    <scope>NUCLEOTIDE SEQUENCE [LARGE SCALE GENOMIC DNA]</scope>
    <source>
        <strain evidence="12 13">FSL R5-0378</strain>
    </source>
</reference>
<comment type="pathway">
    <text evidence="1">Amino-acid degradation; L-proline degradation into L-glutamate; L-glutamate from L-proline: step 1/2.</text>
</comment>
<proteinExistence type="predicted"/>
<dbReference type="EMBL" id="MRTP01000017">
    <property type="protein sequence ID" value="OMF48343.1"/>
    <property type="molecule type" value="Genomic_DNA"/>
</dbReference>
<dbReference type="SUPFAM" id="SSF51730">
    <property type="entry name" value="FAD-linked oxidoreductase"/>
    <property type="match status" value="1"/>
</dbReference>
<keyword evidence="5 10" id="KW-0274">FAD</keyword>
<feature type="domain" description="Proline dehydrogenase" evidence="11">
    <location>
        <begin position="44"/>
        <end position="298"/>
    </location>
</feature>
<dbReference type="PANTHER" id="PTHR13914">
    <property type="entry name" value="PROLINE OXIDASE"/>
    <property type="match status" value="1"/>
</dbReference>
<dbReference type="AlphaFoldDB" id="A0A1R1E956"/>
<dbReference type="InterPro" id="IPR008219">
    <property type="entry name" value="PRODH_bac_arc"/>
</dbReference>
<comment type="catalytic activity">
    <reaction evidence="8">
        <text>L-proline + a quinone = (S)-1-pyrroline-5-carboxylate + a quinol + H(+)</text>
        <dbReference type="Rhea" id="RHEA:23784"/>
        <dbReference type="ChEBI" id="CHEBI:15378"/>
        <dbReference type="ChEBI" id="CHEBI:17388"/>
        <dbReference type="ChEBI" id="CHEBI:24646"/>
        <dbReference type="ChEBI" id="CHEBI:60039"/>
        <dbReference type="ChEBI" id="CHEBI:132124"/>
        <dbReference type="EC" id="1.5.5.2"/>
    </reaction>
</comment>
<dbReference type="GO" id="GO:0004657">
    <property type="term" value="F:proline dehydrogenase activity"/>
    <property type="evidence" value="ECO:0007669"/>
    <property type="project" value="UniProtKB-EC"/>
</dbReference>
<dbReference type="STRING" id="297318.BK138_31715"/>
<comment type="cofactor">
    <cofactor evidence="10">
        <name>FAD</name>
        <dbReference type="ChEBI" id="CHEBI:57692"/>
    </cofactor>
    <text evidence="10">Binds 1 FAD per subunit.</text>
</comment>
<evidence type="ECO:0000313" key="13">
    <source>
        <dbReference type="Proteomes" id="UP000187172"/>
    </source>
</evidence>
<evidence type="ECO:0000256" key="5">
    <source>
        <dbReference type="ARBA" id="ARBA00022827"/>
    </source>
</evidence>